<keyword evidence="2" id="KW-1185">Reference proteome</keyword>
<organism evidence="1 2">
    <name type="scientific">Alicyclobacillus cycloheptanicus</name>
    <dbReference type="NCBI Taxonomy" id="1457"/>
    <lineage>
        <taxon>Bacteria</taxon>
        <taxon>Bacillati</taxon>
        <taxon>Bacillota</taxon>
        <taxon>Bacilli</taxon>
        <taxon>Bacillales</taxon>
        <taxon>Alicyclobacillaceae</taxon>
        <taxon>Alicyclobacillus</taxon>
    </lineage>
</organism>
<dbReference type="Proteomes" id="UP001232973">
    <property type="component" value="Unassembled WGS sequence"/>
</dbReference>
<reference evidence="1 2" key="1">
    <citation type="submission" date="2023-07" db="EMBL/GenBank/DDBJ databases">
        <title>Genomic Encyclopedia of Type Strains, Phase IV (KMG-IV): sequencing the most valuable type-strain genomes for metagenomic binning, comparative biology and taxonomic classification.</title>
        <authorList>
            <person name="Goeker M."/>
        </authorList>
    </citation>
    <scope>NUCLEOTIDE SEQUENCE [LARGE SCALE GENOMIC DNA]</scope>
    <source>
        <strain evidence="1 2">DSM 4006</strain>
    </source>
</reference>
<gene>
    <name evidence="1" type="ORF">J2S03_000826</name>
</gene>
<accession>A0ABT9XFD3</accession>
<comment type="caution">
    <text evidence="1">The sequence shown here is derived from an EMBL/GenBank/DDBJ whole genome shotgun (WGS) entry which is preliminary data.</text>
</comment>
<dbReference type="EMBL" id="JAUSTP010000003">
    <property type="protein sequence ID" value="MDQ0189012.1"/>
    <property type="molecule type" value="Genomic_DNA"/>
</dbReference>
<evidence type="ECO:0000313" key="2">
    <source>
        <dbReference type="Proteomes" id="UP001232973"/>
    </source>
</evidence>
<sequence>MIFTYFEPREAPRFDLFCIVIQMIVFQERRFCLMIRSHYCPVTGKLLEFPPYPPARAPSYLPR</sequence>
<name>A0ABT9XFD3_9BACL</name>
<evidence type="ECO:0000313" key="1">
    <source>
        <dbReference type="EMBL" id="MDQ0189012.1"/>
    </source>
</evidence>
<protein>
    <submittedName>
        <fullName evidence="1">Uncharacterized protein</fullName>
    </submittedName>
</protein>
<proteinExistence type="predicted"/>